<dbReference type="Proteomes" id="UP001491310">
    <property type="component" value="Unassembled WGS sequence"/>
</dbReference>
<evidence type="ECO:0000313" key="3">
    <source>
        <dbReference type="Proteomes" id="UP001491310"/>
    </source>
</evidence>
<reference evidence="2 3" key="1">
    <citation type="journal article" date="2024" name="Nat. Commun.">
        <title>Phylogenomics reveals the evolutionary origins of lichenization in chlorophyte algae.</title>
        <authorList>
            <person name="Puginier C."/>
            <person name="Libourel C."/>
            <person name="Otte J."/>
            <person name="Skaloud P."/>
            <person name="Haon M."/>
            <person name="Grisel S."/>
            <person name="Petersen M."/>
            <person name="Berrin J.G."/>
            <person name="Delaux P.M."/>
            <person name="Dal Grande F."/>
            <person name="Keller J."/>
        </authorList>
    </citation>
    <scope>NUCLEOTIDE SEQUENCE [LARGE SCALE GENOMIC DNA]</scope>
    <source>
        <strain evidence="2 3">SAG 216-7</strain>
    </source>
</reference>
<comment type="caution">
    <text evidence="2">The sequence shown here is derived from an EMBL/GenBank/DDBJ whole genome shotgun (WGS) entry which is preliminary data.</text>
</comment>
<feature type="compositionally biased region" description="Basic and acidic residues" evidence="1">
    <location>
        <begin position="150"/>
        <end position="161"/>
    </location>
</feature>
<feature type="region of interest" description="Disordered" evidence="1">
    <location>
        <begin position="126"/>
        <end position="175"/>
    </location>
</feature>
<accession>A0ABR2YJ03</accession>
<name>A0ABR2YJ03_9CHLO</name>
<keyword evidence="3" id="KW-1185">Reference proteome</keyword>
<sequence length="175" mass="18412">MQIGSQAGLDLSKTQILSGAIGVPESRLVMEVDFDTLAELEAFWSSIPQQDHKAWSERARNLIIDGSPQWEVYRTVPVDTGGAAGTSALQSEPSSTGRANAAASAEISAATAGGFILNTKTFAFEEEPGTAAGAANEGRPEEGGSQSQGEDGKRVILDWKGDPMTINPGDKLPFF</sequence>
<proteinExistence type="predicted"/>
<evidence type="ECO:0000313" key="2">
    <source>
        <dbReference type="EMBL" id="KAK9905779.1"/>
    </source>
</evidence>
<dbReference type="EMBL" id="JALJOT010000011">
    <property type="protein sequence ID" value="KAK9905779.1"/>
    <property type="molecule type" value="Genomic_DNA"/>
</dbReference>
<evidence type="ECO:0000256" key="1">
    <source>
        <dbReference type="SAM" id="MobiDB-lite"/>
    </source>
</evidence>
<gene>
    <name evidence="2" type="ORF">WJX75_006109</name>
</gene>
<organism evidence="2 3">
    <name type="scientific">Coccomyxa subellipsoidea</name>
    <dbReference type="NCBI Taxonomy" id="248742"/>
    <lineage>
        <taxon>Eukaryota</taxon>
        <taxon>Viridiplantae</taxon>
        <taxon>Chlorophyta</taxon>
        <taxon>core chlorophytes</taxon>
        <taxon>Trebouxiophyceae</taxon>
        <taxon>Trebouxiophyceae incertae sedis</taxon>
        <taxon>Coccomyxaceae</taxon>
        <taxon>Coccomyxa</taxon>
    </lineage>
</organism>
<protein>
    <submittedName>
        <fullName evidence="2">Uncharacterized protein</fullName>
    </submittedName>
</protein>